<evidence type="ECO:0000256" key="2">
    <source>
        <dbReference type="ARBA" id="ARBA00022448"/>
    </source>
</evidence>
<feature type="transmembrane region" description="Helical" evidence="6">
    <location>
        <begin position="148"/>
        <end position="173"/>
    </location>
</feature>
<dbReference type="PANTHER" id="PTHR23511">
    <property type="entry name" value="SYNAPTIC VESICLE GLYCOPROTEIN 2"/>
    <property type="match status" value="1"/>
</dbReference>
<feature type="transmembrane region" description="Helical" evidence="6">
    <location>
        <begin position="91"/>
        <end position="110"/>
    </location>
</feature>
<feature type="transmembrane region" description="Helical" evidence="6">
    <location>
        <begin position="298"/>
        <end position="321"/>
    </location>
</feature>
<dbReference type="RefSeq" id="WP_188690129.1">
    <property type="nucleotide sequence ID" value="NZ_BMIR01000003.1"/>
</dbReference>
<sequence>MTSGVMNNIPARLERLPVSWFTWKIVLLAGLAWFIESLSIGSLGAVLEPLKETMHLNSSEVGMLTASSTLGIVIGLIPAGFLSDRLGRKRILILGIIEYSLFTILCAFSPNYWMLLIFRFLSGFGMGAVFPLPFAIVSEFVNHRQRTLFNGFMDACLSVGYFIAPILGFIILPNLPLSFAWRVFFIIAGLPILYAALIQKALPESPRWLVRKGRSAEAEAVMAKIEVEVERRTKSSLPQPEVNENDVVQPASEKVTPFTPWKKPYLRRTLSRCVAATGAFFMFYIVNTYMPSLFSSNGFSLANSLLFTAIITSAAIPGKLLNGYLAEHFGRKMVYLIFMGLAGVASLFFGIATTAISMILFACAMSFFGTGTFPALKMSYAEQYPTHIRTTGTATVEAVGRLLGGVVGSYAMPVILNLDNGLAIGFYTVAIVAFIALIVEIGFSPETKEATLEQVESTIAHTHSSV</sequence>
<feature type="transmembrane region" description="Helical" evidence="6">
    <location>
        <begin position="116"/>
        <end position="136"/>
    </location>
</feature>
<organism evidence="8 9">
    <name type="scientific">Pullulanibacillus camelliae</name>
    <dbReference type="NCBI Taxonomy" id="1707096"/>
    <lineage>
        <taxon>Bacteria</taxon>
        <taxon>Bacillati</taxon>
        <taxon>Bacillota</taxon>
        <taxon>Bacilli</taxon>
        <taxon>Bacillales</taxon>
        <taxon>Sporolactobacillaceae</taxon>
        <taxon>Pullulanibacillus</taxon>
    </lineage>
</organism>
<feature type="transmembrane region" description="Helical" evidence="6">
    <location>
        <begin position="398"/>
        <end position="416"/>
    </location>
</feature>
<evidence type="ECO:0000256" key="5">
    <source>
        <dbReference type="ARBA" id="ARBA00023136"/>
    </source>
</evidence>
<proteinExistence type="predicted"/>
<dbReference type="Pfam" id="PF00083">
    <property type="entry name" value="Sugar_tr"/>
    <property type="match status" value="1"/>
</dbReference>
<evidence type="ECO:0000256" key="1">
    <source>
        <dbReference type="ARBA" id="ARBA00004651"/>
    </source>
</evidence>
<comment type="caution">
    <text evidence="8">The sequence shown here is derived from an EMBL/GenBank/DDBJ whole genome shotgun (WGS) entry which is preliminary data.</text>
</comment>
<evidence type="ECO:0000256" key="3">
    <source>
        <dbReference type="ARBA" id="ARBA00022692"/>
    </source>
</evidence>
<dbReference type="PROSITE" id="PS00217">
    <property type="entry name" value="SUGAR_TRANSPORT_2"/>
    <property type="match status" value="1"/>
</dbReference>
<dbReference type="GO" id="GO:0005886">
    <property type="term" value="C:plasma membrane"/>
    <property type="evidence" value="ECO:0007669"/>
    <property type="project" value="UniProtKB-SubCell"/>
</dbReference>
<feature type="transmembrane region" description="Helical" evidence="6">
    <location>
        <begin position="269"/>
        <end position="286"/>
    </location>
</feature>
<dbReference type="Proteomes" id="UP000628775">
    <property type="component" value="Unassembled WGS sequence"/>
</dbReference>
<evidence type="ECO:0000256" key="4">
    <source>
        <dbReference type="ARBA" id="ARBA00022989"/>
    </source>
</evidence>
<keyword evidence="9" id="KW-1185">Reference proteome</keyword>
<feature type="transmembrane region" description="Helical" evidence="6">
    <location>
        <begin position="179"/>
        <end position="198"/>
    </location>
</feature>
<accession>A0A8J2VNB9</accession>
<dbReference type="InterPro" id="IPR036259">
    <property type="entry name" value="MFS_trans_sf"/>
</dbReference>
<evidence type="ECO:0000259" key="7">
    <source>
        <dbReference type="PROSITE" id="PS50850"/>
    </source>
</evidence>
<protein>
    <submittedName>
        <fullName evidence="8">MFS transporter</fullName>
    </submittedName>
</protein>
<evidence type="ECO:0000313" key="9">
    <source>
        <dbReference type="Proteomes" id="UP000628775"/>
    </source>
</evidence>
<keyword evidence="4 6" id="KW-1133">Transmembrane helix</keyword>
<dbReference type="GO" id="GO:0022857">
    <property type="term" value="F:transmembrane transporter activity"/>
    <property type="evidence" value="ECO:0007669"/>
    <property type="project" value="InterPro"/>
</dbReference>
<keyword evidence="2" id="KW-0813">Transport</keyword>
<feature type="transmembrane region" description="Helical" evidence="6">
    <location>
        <begin position="61"/>
        <end position="82"/>
    </location>
</feature>
<dbReference type="SUPFAM" id="SSF103473">
    <property type="entry name" value="MFS general substrate transporter"/>
    <property type="match status" value="1"/>
</dbReference>
<dbReference type="InterPro" id="IPR005828">
    <property type="entry name" value="MFS_sugar_transport-like"/>
</dbReference>
<keyword evidence="5 6" id="KW-0472">Membrane</keyword>
<comment type="subcellular location">
    <subcellularLocation>
        <location evidence="1">Cell membrane</location>
        <topology evidence="1">Multi-pass membrane protein</topology>
    </subcellularLocation>
</comment>
<keyword evidence="3 6" id="KW-0812">Transmembrane</keyword>
<evidence type="ECO:0000256" key="6">
    <source>
        <dbReference type="SAM" id="Phobius"/>
    </source>
</evidence>
<dbReference type="PROSITE" id="PS00216">
    <property type="entry name" value="SUGAR_TRANSPORT_1"/>
    <property type="match status" value="1"/>
</dbReference>
<dbReference type="InterPro" id="IPR005829">
    <property type="entry name" value="Sugar_transporter_CS"/>
</dbReference>
<dbReference type="AlphaFoldDB" id="A0A8J2VNB9"/>
<reference evidence="8" key="2">
    <citation type="submission" date="2020-09" db="EMBL/GenBank/DDBJ databases">
        <authorList>
            <person name="Sun Q."/>
            <person name="Zhou Y."/>
        </authorList>
    </citation>
    <scope>NUCLEOTIDE SEQUENCE</scope>
    <source>
        <strain evidence="8">CGMCC 1.15371</strain>
    </source>
</reference>
<feature type="transmembrane region" description="Helical" evidence="6">
    <location>
        <begin position="333"/>
        <end position="352"/>
    </location>
</feature>
<reference evidence="8" key="1">
    <citation type="journal article" date="2014" name="Int. J. Syst. Evol. Microbiol.">
        <title>Complete genome sequence of Corynebacterium casei LMG S-19264T (=DSM 44701T), isolated from a smear-ripened cheese.</title>
        <authorList>
            <consortium name="US DOE Joint Genome Institute (JGI-PGF)"/>
            <person name="Walter F."/>
            <person name="Albersmeier A."/>
            <person name="Kalinowski J."/>
            <person name="Ruckert C."/>
        </authorList>
    </citation>
    <scope>NUCLEOTIDE SEQUENCE</scope>
    <source>
        <strain evidence="8">CGMCC 1.15371</strain>
    </source>
</reference>
<evidence type="ECO:0000313" key="8">
    <source>
        <dbReference type="EMBL" id="GGE33583.1"/>
    </source>
</evidence>
<feature type="domain" description="Major facilitator superfamily (MFS) profile" evidence="7">
    <location>
        <begin position="25"/>
        <end position="448"/>
    </location>
</feature>
<dbReference type="EMBL" id="BMIR01000003">
    <property type="protein sequence ID" value="GGE33583.1"/>
    <property type="molecule type" value="Genomic_DNA"/>
</dbReference>
<dbReference type="InterPro" id="IPR020846">
    <property type="entry name" value="MFS_dom"/>
</dbReference>
<name>A0A8J2VNB9_9BACL</name>
<gene>
    <name evidence="8" type="ORF">GCM10011391_10350</name>
</gene>
<feature type="transmembrane region" description="Helical" evidence="6">
    <location>
        <begin position="422"/>
        <end position="443"/>
    </location>
</feature>
<feature type="transmembrane region" description="Helical" evidence="6">
    <location>
        <begin position="358"/>
        <end position="377"/>
    </location>
</feature>
<dbReference type="PROSITE" id="PS50850">
    <property type="entry name" value="MFS"/>
    <property type="match status" value="1"/>
</dbReference>
<feature type="transmembrane region" description="Helical" evidence="6">
    <location>
        <begin position="21"/>
        <end position="41"/>
    </location>
</feature>
<dbReference type="Gene3D" id="1.20.1250.20">
    <property type="entry name" value="MFS general substrate transporter like domains"/>
    <property type="match status" value="1"/>
</dbReference>
<dbReference type="PANTHER" id="PTHR23511:SF34">
    <property type="entry name" value="SYNAPTIC VESICLE GLYCOPROTEIN 2"/>
    <property type="match status" value="1"/>
</dbReference>